<dbReference type="PANTHER" id="PTHR31157:SF1">
    <property type="entry name" value="SCP DOMAIN-CONTAINING PROTEIN"/>
    <property type="match status" value="1"/>
</dbReference>
<dbReference type="RefSeq" id="WP_114338797.1">
    <property type="nucleotide sequence ID" value="NZ_QPID01000007.1"/>
</dbReference>
<dbReference type="Proteomes" id="UP000252558">
    <property type="component" value="Unassembled WGS sequence"/>
</dbReference>
<dbReference type="PROSITE" id="PS51257">
    <property type="entry name" value="PROKAR_LIPOPROTEIN"/>
    <property type="match status" value="1"/>
</dbReference>
<dbReference type="EMBL" id="QPID01000007">
    <property type="protein sequence ID" value="RCU49237.1"/>
    <property type="molecule type" value="Genomic_DNA"/>
</dbReference>
<dbReference type="Gene3D" id="3.40.33.10">
    <property type="entry name" value="CAP"/>
    <property type="match status" value="1"/>
</dbReference>
<reference evidence="4 5" key="1">
    <citation type="submission" date="2018-07" db="EMBL/GenBank/DDBJ databases">
        <title>Corallincola holothuriorum sp. nov., a new facultative anaerobe isolated from sea cucumber Apostichopus japonicus.</title>
        <authorList>
            <person name="Xia H."/>
        </authorList>
    </citation>
    <scope>NUCLEOTIDE SEQUENCE [LARGE SCALE GENOMIC DNA]</scope>
    <source>
        <strain evidence="4 5">C4</strain>
    </source>
</reference>
<dbReference type="CDD" id="cd05379">
    <property type="entry name" value="CAP_bacterial"/>
    <property type="match status" value="1"/>
</dbReference>
<dbReference type="OrthoDB" id="68195at2"/>
<keyword evidence="5" id="KW-1185">Reference proteome</keyword>
<evidence type="ECO:0000313" key="4">
    <source>
        <dbReference type="EMBL" id="RCU49237.1"/>
    </source>
</evidence>
<evidence type="ECO:0000313" key="5">
    <source>
        <dbReference type="Proteomes" id="UP000252558"/>
    </source>
</evidence>
<feature type="signal peptide" evidence="2">
    <location>
        <begin position="1"/>
        <end position="16"/>
    </location>
</feature>
<name>A0A368NF12_9GAMM</name>
<feature type="compositionally biased region" description="Polar residues" evidence="1">
    <location>
        <begin position="23"/>
        <end position="32"/>
    </location>
</feature>
<accession>A0A368NF12</accession>
<evidence type="ECO:0000256" key="2">
    <source>
        <dbReference type="SAM" id="SignalP"/>
    </source>
</evidence>
<dbReference type="SUPFAM" id="SSF55797">
    <property type="entry name" value="PR-1-like"/>
    <property type="match status" value="1"/>
</dbReference>
<organism evidence="4 5">
    <name type="scientific">Corallincola holothuriorum</name>
    <dbReference type="NCBI Taxonomy" id="2282215"/>
    <lineage>
        <taxon>Bacteria</taxon>
        <taxon>Pseudomonadati</taxon>
        <taxon>Pseudomonadota</taxon>
        <taxon>Gammaproteobacteria</taxon>
        <taxon>Alteromonadales</taxon>
        <taxon>Psychromonadaceae</taxon>
        <taxon>Corallincola</taxon>
    </lineage>
</organism>
<dbReference type="InterPro" id="IPR035940">
    <property type="entry name" value="CAP_sf"/>
</dbReference>
<gene>
    <name evidence="4" type="ORF">DU002_12875</name>
</gene>
<evidence type="ECO:0000259" key="3">
    <source>
        <dbReference type="Pfam" id="PF00188"/>
    </source>
</evidence>
<feature type="compositionally biased region" description="Acidic residues" evidence="1">
    <location>
        <begin position="33"/>
        <end position="62"/>
    </location>
</feature>
<feature type="chain" id="PRO_5017084838" evidence="2">
    <location>
        <begin position="17"/>
        <end position="216"/>
    </location>
</feature>
<sequence>MTKFFFVLVTSFFLFACGGGSSSGEVSPTTDTPEAETPSEGDESGGDEQASEGDGEEGEQDNEQPSPENIDYSQVLCDDDLSEVIHLINQLRAQSQMCGEEAFPAVDALSMNALLDRAAEGHSANMANYDFFDHTGLDGSSPGDRISEQGYDWRSYGENIAAGQFNAQQAVNGWMNSPGHCRNIMNPNVTEMGLACVENSSASYGRYWTQVFARPQ</sequence>
<feature type="region of interest" description="Disordered" evidence="1">
    <location>
        <begin position="20"/>
        <end position="71"/>
    </location>
</feature>
<proteinExistence type="predicted"/>
<protein>
    <submittedName>
        <fullName evidence="4">CAP domain-containing protein</fullName>
    </submittedName>
</protein>
<evidence type="ECO:0000256" key="1">
    <source>
        <dbReference type="SAM" id="MobiDB-lite"/>
    </source>
</evidence>
<dbReference type="AlphaFoldDB" id="A0A368NF12"/>
<feature type="domain" description="SCP" evidence="3">
    <location>
        <begin position="87"/>
        <end position="212"/>
    </location>
</feature>
<dbReference type="Pfam" id="PF00188">
    <property type="entry name" value="CAP"/>
    <property type="match status" value="1"/>
</dbReference>
<dbReference type="InterPro" id="IPR014044">
    <property type="entry name" value="CAP_dom"/>
</dbReference>
<keyword evidence="2" id="KW-0732">Signal</keyword>
<comment type="caution">
    <text evidence="4">The sequence shown here is derived from an EMBL/GenBank/DDBJ whole genome shotgun (WGS) entry which is preliminary data.</text>
</comment>
<dbReference type="PANTHER" id="PTHR31157">
    <property type="entry name" value="SCP DOMAIN-CONTAINING PROTEIN"/>
    <property type="match status" value="1"/>
</dbReference>